<proteinExistence type="predicted"/>
<comment type="caution">
    <text evidence="1">The sequence shown here is derived from an EMBL/GenBank/DDBJ whole genome shotgun (WGS) entry which is preliminary data.</text>
</comment>
<dbReference type="Proteomes" id="UP000034785">
    <property type="component" value="Unassembled WGS sequence"/>
</dbReference>
<accession>A0A0G1B9F8</accession>
<evidence type="ECO:0000313" key="2">
    <source>
        <dbReference type="Proteomes" id="UP000034785"/>
    </source>
</evidence>
<sequence>MPFSRDEERLDPDVAKVCVQIATMIVKLGTPYYKGKKEEIVLDLSEIAPLKKDRSNSIYATGIDEEALEELEKEGLIKIEGDRLIIPDFGKIWDITGLDTPKLS</sequence>
<organism evidence="1 2">
    <name type="scientific">Candidatus Daviesbacteria bacterium GW2011_GWA2_42_7</name>
    <dbReference type="NCBI Taxonomy" id="1618425"/>
    <lineage>
        <taxon>Bacteria</taxon>
        <taxon>Candidatus Daviesiibacteriota</taxon>
    </lineage>
</organism>
<gene>
    <name evidence="1" type="ORF">UV41_C0041G0009</name>
</gene>
<evidence type="ECO:0000313" key="1">
    <source>
        <dbReference type="EMBL" id="KKS69922.1"/>
    </source>
</evidence>
<name>A0A0G1B9F8_9BACT</name>
<reference evidence="1 2" key="1">
    <citation type="journal article" date="2015" name="Nature">
        <title>rRNA introns, odd ribosomes, and small enigmatic genomes across a large radiation of phyla.</title>
        <authorList>
            <person name="Brown C.T."/>
            <person name="Hug L.A."/>
            <person name="Thomas B.C."/>
            <person name="Sharon I."/>
            <person name="Castelle C.J."/>
            <person name="Singh A."/>
            <person name="Wilkins M.J."/>
            <person name="Williams K.H."/>
            <person name="Banfield J.F."/>
        </authorList>
    </citation>
    <scope>NUCLEOTIDE SEQUENCE [LARGE SCALE GENOMIC DNA]</scope>
</reference>
<protein>
    <submittedName>
        <fullName evidence="1">Uncharacterized protein</fullName>
    </submittedName>
</protein>
<dbReference type="EMBL" id="LCEJ01000041">
    <property type="protein sequence ID" value="KKS69922.1"/>
    <property type="molecule type" value="Genomic_DNA"/>
</dbReference>
<dbReference type="AlphaFoldDB" id="A0A0G1B9F8"/>